<dbReference type="InterPro" id="IPR052342">
    <property type="entry name" value="MCH/BMMD"/>
</dbReference>
<dbReference type="RefSeq" id="WP_122626947.1">
    <property type="nucleotide sequence ID" value="NZ_UPPP01000061.1"/>
</dbReference>
<gene>
    <name evidence="2" type="ORF">LUCI_1191</name>
</gene>
<dbReference type="AlphaFoldDB" id="A0A498R579"/>
<evidence type="ECO:0000313" key="2">
    <source>
        <dbReference type="EMBL" id="VBB05980.1"/>
    </source>
</evidence>
<dbReference type="PANTHER" id="PTHR43664:SF1">
    <property type="entry name" value="BETA-METHYLMALYL-COA DEHYDRATASE"/>
    <property type="match status" value="1"/>
</dbReference>
<dbReference type="Pfam" id="PF01575">
    <property type="entry name" value="MaoC_dehydratas"/>
    <property type="match status" value="1"/>
</dbReference>
<feature type="domain" description="MaoC-like" evidence="1">
    <location>
        <begin position="10"/>
        <end position="122"/>
    </location>
</feature>
<dbReference type="InterPro" id="IPR002539">
    <property type="entry name" value="MaoC-like_dom"/>
</dbReference>
<dbReference type="SUPFAM" id="SSF54637">
    <property type="entry name" value="Thioesterase/thiol ester dehydrase-isomerase"/>
    <property type="match status" value="1"/>
</dbReference>
<evidence type="ECO:0000259" key="1">
    <source>
        <dbReference type="Pfam" id="PF01575"/>
    </source>
</evidence>
<dbReference type="InterPro" id="IPR029069">
    <property type="entry name" value="HotDog_dom_sf"/>
</dbReference>
<accession>A0A498R579</accession>
<dbReference type="CDD" id="cd03449">
    <property type="entry name" value="R_hydratase"/>
    <property type="match status" value="1"/>
</dbReference>
<keyword evidence="3" id="KW-1185">Reference proteome</keyword>
<name>A0A498R579_9FIRM</name>
<dbReference type="Proteomes" id="UP000277811">
    <property type="component" value="Unassembled WGS sequence"/>
</dbReference>
<organism evidence="2 3">
    <name type="scientific">Lucifera butyrica</name>
    <dbReference type="NCBI Taxonomy" id="1351585"/>
    <lineage>
        <taxon>Bacteria</taxon>
        <taxon>Bacillati</taxon>
        <taxon>Bacillota</taxon>
        <taxon>Negativicutes</taxon>
        <taxon>Veillonellales</taxon>
        <taxon>Veillonellaceae</taxon>
        <taxon>Lucifera</taxon>
    </lineage>
</organism>
<dbReference type="PANTHER" id="PTHR43664">
    <property type="entry name" value="MONOAMINE OXIDASE-RELATED"/>
    <property type="match status" value="1"/>
</dbReference>
<protein>
    <recommendedName>
        <fullName evidence="1">MaoC-like domain-containing protein</fullName>
    </recommendedName>
</protein>
<dbReference type="OrthoDB" id="9801625at2"/>
<proteinExistence type="predicted"/>
<evidence type="ECO:0000313" key="3">
    <source>
        <dbReference type="Proteomes" id="UP000277811"/>
    </source>
</evidence>
<reference evidence="2 3" key="1">
    <citation type="submission" date="2018-06" db="EMBL/GenBank/DDBJ databases">
        <authorList>
            <person name="Strepis N."/>
        </authorList>
    </citation>
    <scope>NUCLEOTIDE SEQUENCE [LARGE SCALE GENOMIC DNA]</scope>
    <source>
        <strain evidence="2">LUCI</strain>
    </source>
</reference>
<dbReference type="EMBL" id="UPPP01000061">
    <property type="protein sequence ID" value="VBB05980.1"/>
    <property type="molecule type" value="Genomic_DNA"/>
</dbReference>
<dbReference type="Gene3D" id="3.10.129.10">
    <property type="entry name" value="Hotdog Thioesterase"/>
    <property type="match status" value="1"/>
</dbReference>
<sequence length="146" mass="16226">MAEVKVPFEIGDTCEFTKTVSESDVYGFAGITGDFSQMHTNEAFMQKTMYKTRIVHGVLSFAFGSTASTLIQLQAKSPIPSVSYGYDRLRFIKPVFIGDTLTAKYTITEVDNEKLKSVAKVEVFNQHGDIVVAANHILKFFPLEDA</sequence>